<dbReference type="AlphaFoldDB" id="A0A7D5M225"/>
<dbReference type="InterPro" id="IPR006035">
    <property type="entry name" value="Ureohydrolase"/>
</dbReference>
<feature type="binding site" evidence="4">
    <location>
        <position position="219"/>
    </location>
    <ligand>
        <name>Mn(2+)</name>
        <dbReference type="ChEBI" id="CHEBI:29035"/>
        <label>1</label>
    </ligand>
</feature>
<sequence>MSFLDLYMNKNPLITASDDDSEPVATIFGIPFDATHSYKPGCRFGPDSIRDSFNNIEIFHPDLGIDLETVNIEDLGNTRHTVVASEMIDMVKKITTELVSKQRQLFILGGEHSITYGTYTSFPKDTGYVVFDAHYDLRDEFADIKLSHASYLRRVVEERGSENILHVGARAFVKEELEFLTENKIKTISYKQIREGKGPSLLKDYVSTFDTMYSSFDLDVLDPAYAPGVGNPEADGITSRELFDMIRTLENTEVTGVDIVELNPYHDNGATASLAAKIISTLIAINLSQNN</sequence>
<dbReference type="PIRSF" id="PIRSF036979">
    <property type="entry name" value="Arginase"/>
    <property type="match status" value="1"/>
</dbReference>
<dbReference type="InterPro" id="IPR023696">
    <property type="entry name" value="Ureohydrolase_dom_sf"/>
</dbReference>
<dbReference type="PROSITE" id="PS01053">
    <property type="entry name" value="ARGINASE_1"/>
    <property type="match status" value="1"/>
</dbReference>
<gene>
    <name evidence="6" type="primary">speB</name>
    <name evidence="6" type="ORF">C5F47_04065</name>
</gene>
<evidence type="ECO:0000256" key="4">
    <source>
        <dbReference type="PIRSR" id="PIRSR036979-1"/>
    </source>
</evidence>
<evidence type="ECO:0000256" key="1">
    <source>
        <dbReference type="ARBA" id="ARBA00009227"/>
    </source>
</evidence>
<reference evidence="6 7" key="1">
    <citation type="submission" date="2018-02" db="EMBL/GenBank/DDBJ databases">
        <title>Complete genome of Nitrosopumilus cobalaminigenes HCA1.</title>
        <authorList>
            <person name="Qin W."/>
            <person name="Zheng Y."/>
            <person name="Stahl D.A."/>
        </authorList>
    </citation>
    <scope>NUCLEOTIDE SEQUENCE [LARGE SCALE GENOMIC DNA]</scope>
    <source>
        <strain evidence="6 7">HCA1</strain>
    </source>
</reference>
<evidence type="ECO:0000256" key="3">
    <source>
        <dbReference type="ARBA" id="ARBA00022801"/>
    </source>
</evidence>
<evidence type="ECO:0000256" key="2">
    <source>
        <dbReference type="ARBA" id="ARBA00022723"/>
    </source>
</evidence>
<feature type="binding site" evidence="4">
    <location>
        <position position="136"/>
    </location>
    <ligand>
        <name>Mn(2+)</name>
        <dbReference type="ChEBI" id="CHEBI:29035"/>
        <label>1</label>
    </ligand>
</feature>
<dbReference type="PANTHER" id="PTHR11358:SF26">
    <property type="entry name" value="GUANIDINO ACID HYDROLASE, MITOCHONDRIAL"/>
    <property type="match status" value="1"/>
</dbReference>
<feature type="binding site" evidence="4">
    <location>
        <position position="112"/>
    </location>
    <ligand>
        <name>Mn(2+)</name>
        <dbReference type="ChEBI" id="CHEBI:29035"/>
        <label>1</label>
    </ligand>
</feature>
<dbReference type="OrthoDB" id="7186at2157"/>
<comment type="similarity">
    <text evidence="1">Belongs to the arginase family. Agmatinase subfamily.</text>
</comment>
<accession>A0A7D5M225</accession>
<evidence type="ECO:0000313" key="7">
    <source>
        <dbReference type="Proteomes" id="UP000509771"/>
    </source>
</evidence>
<dbReference type="GO" id="GO:0008783">
    <property type="term" value="F:agmatinase activity"/>
    <property type="evidence" value="ECO:0007669"/>
    <property type="project" value="TreeGrafter"/>
</dbReference>
<dbReference type="NCBIfam" id="TIGR01230">
    <property type="entry name" value="agmatinase"/>
    <property type="match status" value="1"/>
</dbReference>
<keyword evidence="4" id="KW-0464">Manganese</keyword>
<comment type="cofactor">
    <cofactor evidence="4">
        <name>Mn(2+)</name>
        <dbReference type="ChEBI" id="CHEBI:29035"/>
    </cofactor>
    <text evidence="4">Binds 2 manganese ions per subunit.</text>
</comment>
<feature type="binding site" evidence="4">
    <location>
        <position position="134"/>
    </location>
    <ligand>
        <name>Mn(2+)</name>
        <dbReference type="ChEBI" id="CHEBI:29035"/>
        <label>1</label>
    </ligand>
</feature>
<name>A0A7D5M225_9ARCH</name>
<dbReference type="PANTHER" id="PTHR11358">
    <property type="entry name" value="ARGINASE/AGMATINASE"/>
    <property type="match status" value="1"/>
</dbReference>
<dbReference type="PROSITE" id="PS51409">
    <property type="entry name" value="ARGINASE_2"/>
    <property type="match status" value="1"/>
</dbReference>
<evidence type="ECO:0000256" key="5">
    <source>
        <dbReference type="RuleBase" id="RU003684"/>
    </source>
</evidence>
<dbReference type="Gene3D" id="3.40.800.10">
    <property type="entry name" value="Ureohydrolase domain"/>
    <property type="match status" value="1"/>
</dbReference>
<dbReference type="RefSeq" id="WP_179361628.1">
    <property type="nucleotide sequence ID" value="NZ_CP026993.1"/>
</dbReference>
<dbReference type="GO" id="GO:0033389">
    <property type="term" value="P:putrescine biosynthetic process from arginine, via agmatine"/>
    <property type="evidence" value="ECO:0007669"/>
    <property type="project" value="TreeGrafter"/>
</dbReference>
<feature type="binding site" evidence="4">
    <location>
        <position position="217"/>
    </location>
    <ligand>
        <name>Mn(2+)</name>
        <dbReference type="ChEBI" id="CHEBI:29035"/>
        <label>1</label>
    </ligand>
</feature>
<dbReference type="GO" id="GO:0046872">
    <property type="term" value="F:metal ion binding"/>
    <property type="evidence" value="ECO:0007669"/>
    <property type="project" value="UniProtKB-KW"/>
</dbReference>
<feature type="binding site" evidence="4">
    <location>
        <position position="132"/>
    </location>
    <ligand>
        <name>Mn(2+)</name>
        <dbReference type="ChEBI" id="CHEBI:29035"/>
        <label>1</label>
    </ligand>
</feature>
<dbReference type="GeneID" id="56059172"/>
<dbReference type="EMBL" id="CP026993">
    <property type="protein sequence ID" value="QLH02787.1"/>
    <property type="molecule type" value="Genomic_DNA"/>
</dbReference>
<keyword evidence="2 4" id="KW-0479">Metal-binding</keyword>
<proteinExistence type="inferred from homology"/>
<organism evidence="6 7">
    <name type="scientific">Nitrosopumilus cobalaminigenes</name>
    <dbReference type="NCBI Taxonomy" id="1470066"/>
    <lineage>
        <taxon>Archaea</taxon>
        <taxon>Nitrososphaerota</taxon>
        <taxon>Nitrososphaeria</taxon>
        <taxon>Nitrosopumilales</taxon>
        <taxon>Nitrosopumilaceae</taxon>
        <taxon>Nitrosopumilus</taxon>
    </lineage>
</organism>
<dbReference type="Pfam" id="PF00491">
    <property type="entry name" value="Arginase"/>
    <property type="match status" value="1"/>
</dbReference>
<dbReference type="InterPro" id="IPR020855">
    <property type="entry name" value="Ureohydrolase_Mn_BS"/>
</dbReference>
<dbReference type="CDD" id="cd11593">
    <property type="entry name" value="Agmatinase-like_2"/>
    <property type="match status" value="1"/>
</dbReference>
<protein>
    <submittedName>
        <fullName evidence="6">Agmatinase</fullName>
    </submittedName>
</protein>
<keyword evidence="3 5" id="KW-0378">Hydrolase</keyword>
<dbReference type="InterPro" id="IPR005925">
    <property type="entry name" value="Agmatinase-rel"/>
</dbReference>
<dbReference type="KEGG" id="ncl:C5F47_04065"/>
<dbReference type="Proteomes" id="UP000509771">
    <property type="component" value="Chromosome"/>
</dbReference>
<dbReference type="SUPFAM" id="SSF52768">
    <property type="entry name" value="Arginase/deacetylase"/>
    <property type="match status" value="1"/>
</dbReference>
<evidence type="ECO:0000313" key="6">
    <source>
        <dbReference type="EMBL" id="QLH02787.1"/>
    </source>
</evidence>
<keyword evidence="7" id="KW-1185">Reference proteome</keyword>